<name>H3B6G8_LATCH</name>
<reference evidence="4" key="1">
    <citation type="submission" date="2011-08" db="EMBL/GenBank/DDBJ databases">
        <title>The draft genome of Latimeria chalumnae.</title>
        <authorList>
            <person name="Di Palma F."/>
            <person name="Alfoldi J."/>
            <person name="Johnson J."/>
            <person name="Berlin A."/>
            <person name="Gnerre S."/>
            <person name="Jaffe D."/>
            <person name="MacCallum I."/>
            <person name="Young S."/>
            <person name="Walker B.J."/>
            <person name="Lander E."/>
            <person name="Lindblad-Toh K."/>
        </authorList>
    </citation>
    <scope>NUCLEOTIDE SEQUENCE [LARGE SCALE GENOMIC DNA]</scope>
    <source>
        <strain evidence="4">Wild caught</strain>
    </source>
</reference>
<proteinExistence type="predicted"/>
<dbReference type="PANTHER" id="PTHR45710">
    <property type="entry name" value="C-TYPE LECTIN DOMAIN-CONTAINING PROTEIN 180"/>
    <property type="match status" value="1"/>
</dbReference>
<dbReference type="EMBL" id="AFYH01036312">
    <property type="status" value="NOT_ANNOTATED_CDS"/>
    <property type="molecule type" value="Genomic_DNA"/>
</dbReference>
<dbReference type="InterPro" id="IPR001304">
    <property type="entry name" value="C-type_lectin-like"/>
</dbReference>
<dbReference type="eggNOG" id="KOG4297">
    <property type="taxonomic scope" value="Eukaryota"/>
</dbReference>
<reference evidence="3" key="3">
    <citation type="submission" date="2025-09" db="UniProtKB">
        <authorList>
            <consortium name="Ensembl"/>
        </authorList>
    </citation>
    <scope>IDENTIFICATION</scope>
</reference>
<dbReference type="Pfam" id="PF00059">
    <property type="entry name" value="Lectin_C"/>
    <property type="match status" value="1"/>
</dbReference>
<dbReference type="PANTHER" id="PTHR45710:SF8">
    <property type="entry name" value="RERATING FAMILY MEMBER 4"/>
    <property type="match status" value="1"/>
</dbReference>
<organism evidence="3 4">
    <name type="scientific">Latimeria chalumnae</name>
    <name type="common">Coelacanth</name>
    <dbReference type="NCBI Taxonomy" id="7897"/>
    <lineage>
        <taxon>Eukaryota</taxon>
        <taxon>Metazoa</taxon>
        <taxon>Chordata</taxon>
        <taxon>Craniata</taxon>
        <taxon>Vertebrata</taxon>
        <taxon>Euteleostomi</taxon>
        <taxon>Coelacanthiformes</taxon>
        <taxon>Coelacanthidae</taxon>
        <taxon>Latimeria</taxon>
    </lineage>
</organism>
<dbReference type="OMA" id="PNSWICE"/>
<evidence type="ECO:0000313" key="3">
    <source>
        <dbReference type="Ensembl" id="ENSLACP00000017489.1"/>
    </source>
</evidence>
<dbReference type="InParanoid" id="H3B6G8"/>
<dbReference type="SUPFAM" id="SSF56436">
    <property type="entry name" value="C-type lectin-like"/>
    <property type="match status" value="1"/>
</dbReference>
<dbReference type="EMBL" id="AFYH01036308">
    <property type="status" value="NOT_ANNOTATED_CDS"/>
    <property type="molecule type" value="Genomic_DNA"/>
</dbReference>
<protein>
    <recommendedName>
        <fullName evidence="2">C-type lectin domain-containing protein</fullName>
    </recommendedName>
</protein>
<dbReference type="AlphaFoldDB" id="H3B6G8"/>
<dbReference type="InterPro" id="IPR016187">
    <property type="entry name" value="CTDL_fold"/>
</dbReference>
<dbReference type="InterPro" id="IPR016186">
    <property type="entry name" value="C-type_lectin-like/link_sf"/>
</dbReference>
<dbReference type="Gene3D" id="3.10.100.10">
    <property type="entry name" value="Mannose-Binding Protein A, subunit A"/>
    <property type="match status" value="1"/>
</dbReference>
<evidence type="ECO:0000256" key="1">
    <source>
        <dbReference type="ARBA" id="ARBA00004401"/>
    </source>
</evidence>
<dbReference type="HOGENOM" id="CLU_1250311_0_0_1"/>
<accession>H3B6G8</accession>
<dbReference type="GeneTree" id="ENSGT01030000234575"/>
<keyword evidence="4" id="KW-1185">Reference proteome</keyword>
<dbReference type="Ensembl" id="ENSLACT00000017618.1">
    <property type="protein sequence ID" value="ENSLACP00000017489.1"/>
    <property type="gene ID" value="ENSLACG00000015403.1"/>
</dbReference>
<dbReference type="GO" id="GO:0005886">
    <property type="term" value="C:plasma membrane"/>
    <property type="evidence" value="ECO:0007669"/>
    <property type="project" value="UniProtKB-SubCell"/>
</dbReference>
<sequence>MNLPVKPSLLVYILLAVSFLLTIILFSIAISAPATCSPSMHLNATEEKLLQIQESIAKMSNGAKEIESECAASVSQVRSLVAGMSKDTQKIETDCTANISQLSSKVSEVTTRLHSLQILQSQLQEEISTLKEKYLLCNFNQGWLHFQNKCYYLSSSTADWRKAKENCIGLQSHLAVVTTQKLQNLLQERTGDEKYWIGLSDIEVEGQWKWVDGTDYNSNEK</sequence>
<dbReference type="Proteomes" id="UP000008672">
    <property type="component" value="Unassembled WGS sequence"/>
</dbReference>
<dbReference type="EMBL" id="AFYH01036310">
    <property type="status" value="NOT_ANNOTATED_CDS"/>
    <property type="molecule type" value="Genomic_DNA"/>
</dbReference>
<dbReference type="InterPro" id="IPR050828">
    <property type="entry name" value="C-type_lectin/matrix_domain"/>
</dbReference>
<reference evidence="3" key="2">
    <citation type="submission" date="2025-08" db="UniProtKB">
        <authorList>
            <consortium name="Ensembl"/>
        </authorList>
    </citation>
    <scope>IDENTIFICATION</scope>
</reference>
<dbReference type="EMBL" id="AFYH01036309">
    <property type="status" value="NOT_ANNOTATED_CDS"/>
    <property type="molecule type" value="Genomic_DNA"/>
</dbReference>
<evidence type="ECO:0000259" key="2">
    <source>
        <dbReference type="PROSITE" id="PS50041"/>
    </source>
</evidence>
<dbReference type="PROSITE" id="PS50041">
    <property type="entry name" value="C_TYPE_LECTIN_2"/>
    <property type="match status" value="1"/>
</dbReference>
<feature type="domain" description="C-type lectin" evidence="2">
    <location>
        <begin position="146"/>
        <end position="218"/>
    </location>
</feature>
<comment type="subcellular location">
    <subcellularLocation>
        <location evidence="1">Cell membrane</location>
        <topology evidence="1">Single-pass type II membrane protein</topology>
    </subcellularLocation>
</comment>
<dbReference type="EMBL" id="AFYH01036307">
    <property type="status" value="NOT_ANNOTATED_CDS"/>
    <property type="molecule type" value="Genomic_DNA"/>
</dbReference>
<dbReference type="EMBL" id="AFYH01036311">
    <property type="status" value="NOT_ANNOTATED_CDS"/>
    <property type="molecule type" value="Genomic_DNA"/>
</dbReference>
<evidence type="ECO:0000313" key="4">
    <source>
        <dbReference type="Proteomes" id="UP000008672"/>
    </source>
</evidence>